<dbReference type="Proteomes" id="UP001165064">
    <property type="component" value="Unassembled WGS sequence"/>
</dbReference>
<keyword evidence="2" id="KW-1185">Reference proteome</keyword>
<accession>A0ACB5SRS2</accession>
<name>A0ACB5SRS2_AMBMO</name>
<organism evidence="1 2">
    <name type="scientific">Ambrosiozyma monospora</name>
    <name type="common">Yeast</name>
    <name type="synonym">Endomycopsis monosporus</name>
    <dbReference type="NCBI Taxonomy" id="43982"/>
    <lineage>
        <taxon>Eukaryota</taxon>
        <taxon>Fungi</taxon>
        <taxon>Dikarya</taxon>
        <taxon>Ascomycota</taxon>
        <taxon>Saccharomycotina</taxon>
        <taxon>Pichiomycetes</taxon>
        <taxon>Pichiales</taxon>
        <taxon>Pichiaceae</taxon>
        <taxon>Ambrosiozyma</taxon>
    </lineage>
</organism>
<comment type="caution">
    <text evidence="1">The sequence shown here is derived from an EMBL/GenBank/DDBJ whole genome shotgun (WGS) entry which is preliminary data.</text>
</comment>
<sequence length="73" mass="8552">MGRSFHSMLKNQMAKSKSKSKFKLPWAQNRTGNIDNRTQQPQLTTDNINLHNNQITPSLRPLSRRQRHHLTSE</sequence>
<dbReference type="EMBL" id="BSXS01000067">
    <property type="protein sequence ID" value="GME70618.1"/>
    <property type="molecule type" value="Genomic_DNA"/>
</dbReference>
<proteinExistence type="predicted"/>
<gene>
    <name evidence="1" type="ORF">Amon02_000026400</name>
</gene>
<evidence type="ECO:0000313" key="2">
    <source>
        <dbReference type="Proteomes" id="UP001165064"/>
    </source>
</evidence>
<reference evidence="1" key="1">
    <citation type="submission" date="2023-04" db="EMBL/GenBank/DDBJ databases">
        <title>Ambrosiozyma monospora NBRC 10751.</title>
        <authorList>
            <person name="Ichikawa N."/>
            <person name="Sato H."/>
            <person name="Tonouchi N."/>
        </authorList>
    </citation>
    <scope>NUCLEOTIDE SEQUENCE</scope>
    <source>
        <strain evidence="1">NBRC 10751</strain>
    </source>
</reference>
<protein>
    <submittedName>
        <fullName evidence="1">Unnamed protein product</fullName>
    </submittedName>
</protein>
<evidence type="ECO:0000313" key="1">
    <source>
        <dbReference type="EMBL" id="GME70618.1"/>
    </source>
</evidence>